<accession>A0A7J6X423</accession>
<protein>
    <submittedName>
        <fullName evidence="2">Uncharacterized protein</fullName>
    </submittedName>
</protein>
<evidence type="ECO:0000313" key="3">
    <source>
        <dbReference type="Proteomes" id="UP000554482"/>
    </source>
</evidence>
<dbReference type="EMBL" id="JABWDY010005815">
    <property type="protein sequence ID" value="KAF5204143.1"/>
    <property type="molecule type" value="Genomic_DNA"/>
</dbReference>
<gene>
    <name evidence="2" type="ORF">FRX31_006270</name>
</gene>
<name>A0A7J6X423_THATH</name>
<sequence length="66" mass="7400">NHLPHGEPTVQGHALKKKKKPTRVTKAFPVVIEFAGQGSKLQGLMSWIEGYKSTLKSLSDWLIEEQ</sequence>
<reference evidence="2 3" key="1">
    <citation type="submission" date="2020-06" db="EMBL/GenBank/DDBJ databases">
        <title>Transcriptomic and genomic resources for Thalictrum thalictroides and T. hernandezii: Facilitating candidate gene discovery in an emerging model plant lineage.</title>
        <authorList>
            <person name="Arias T."/>
            <person name="Riano-Pachon D.M."/>
            <person name="Di Stilio V.S."/>
        </authorList>
    </citation>
    <scope>NUCLEOTIDE SEQUENCE [LARGE SCALE GENOMIC DNA]</scope>
    <source>
        <strain evidence="3">cv. WT478/WT964</strain>
        <tissue evidence="2">Leaves</tissue>
    </source>
</reference>
<dbReference type="Proteomes" id="UP000554482">
    <property type="component" value="Unassembled WGS sequence"/>
</dbReference>
<feature type="non-terminal residue" evidence="2">
    <location>
        <position position="1"/>
    </location>
</feature>
<feature type="region of interest" description="Disordered" evidence="1">
    <location>
        <begin position="1"/>
        <end position="21"/>
    </location>
</feature>
<dbReference type="AlphaFoldDB" id="A0A7J6X423"/>
<organism evidence="2 3">
    <name type="scientific">Thalictrum thalictroides</name>
    <name type="common">Rue-anemone</name>
    <name type="synonym">Anemone thalictroides</name>
    <dbReference type="NCBI Taxonomy" id="46969"/>
    <lineage>
        <taxon>Eukaryota</taxon>
        <taxon>Viridiplantae</taxon>
        <taxon>Streptophyta</taxon>
        <taxon>Embryophyta</taxon>
        <taxon>Tracheophyta</taxon>
        <taxon>Spermatophyta</taxon>
        <taxon>Magnoliopsida</taxon>
        <taxon>Ranunculales</taxon>
        <taxon>Ranunculaceae</taxon>
        <taxon>Thalictroideae</taxon>
        <taxon>Thalictrum</taxon>
    </lineage>
</organism>
<proteinExistence type="predicted"/>
<evidence type="ECO:0000256" key="1">
    <source>
        <dbReference type="SAM" id="MobiDB-lite"/>
    </source>
</evidence>
<keyword evidence="3" id="KW-1185">Reference proteome</keyword>
<comment type="caution">
    <text evidence="2">The sequence shown here is derived from an EMBL/GenBank/DDBJ whole genome shotgun (WGS) entry which is preliminary data.</text>
</comment>
<evidence type="ECO:0000313" key="2">
    <source>
        <dbReference type="EMBL" id="KAF5204143.1"/>
    </source>
</evidence>